<keyword evidence="1" id="KW-0732">Signal</keyword>
<sequence>MKTILAAALLAATSGAALADDVTLSAPLTGATLHEGPVDMSVYWTDKAEVYEVVATYLTGLRGEEPARLVLLMQDGDRATLGLPGAPGYHFTFQRSGDQVMVSTHAYGAPLTN</sequence>
<proteinExistence type="predicted"/>
<dbReference type="RefSeq" id="WP_141194931.1">
    <property type="nucleotide sequence ID" value="NZ_FXYF01000021.1"/>
</dbReference>
<evidence type="ECO:0000256" key="1">
    <source>
        <dbReference type="SAM" id="SignalP"/>
    </source>
</evidence>
<gene>
    <name evidence="2" type="ORF">MAA8898_04679</name>
</gene>
<organism evidence="2 3">
    <name type="scientific">Maliponia aquimaris</name>
    <dbReference type="NCBI Taxonomy" id="1673631"/>
    <lineage>
        <taxon>Bacteria</taxon>
        <taxon>Pseudomonadati</taxon>
        <taxon>Pseudomonadota</taxon>
        <taxon>Alphaproteobacteria</taxon>
        <taxon>Rhodobacterales</taxon>
        <taxon>Paracoccaceae</taxon>
        <taxon>Maliponia</taxon>
    </lineage>
</organism>
<protein>
    <submittedName>
        <fullName evidence="2">Uncharacterized protein</fullName>
    </submittedName>
</protein>
<dbReference type="AlphaFoldDB" id="A0A238L7I1"/>
<keyword evidence="3" id="KW-1185">Reference proteome</keyword>
<name>A0A238L7I1_9RHOB</name>
<accession>A0A238L7I1</accession>
<dbReference type="OrthoDB" id="7859688at2"/>
<reference evidence="2 3" key="1">
    <citation type="submission" date="2017-05" db="EMBL/GenBank/DDBJ databases">
        <authorList>
            <person name="Song R."/>
            <person name="Chenine A.L."/>
            <person name="Ruprecht R.M."/>
        </authorList>
    </citation>
    <scope>NUCLEOTIDE SEQUENCE [LARGE SCALE GENOMIC DNA]</scope>
    <source>
        <strain evidence="2 3">CECT 8898</strain>
    </source>
</reference>
<feature type="chain" id="PRO_5012828043" evidence="1">
    <location>
        <begin position="20"/>
        <end position="113"/>
    </location>
</feature>
<dbReference type="Proteomes" id="UP000207598">
    <property type="component" value="Unassembled WGS sequence"/>
</dbReference>
<feature type="signal peptide" evidence="1">
    <location>
        <begin position="1"/>
        <end position="19"/>
    </location>
</feature>
<dbReference type="EMBL" id="FXYF01000021">
    <property type="protein sequence ID" value="SMX50256.1"/>
    <property type="molecule type" value="Genomic_DNA"/>
</dbReference>
<evidence type="ECO:0000313" key="2">
    <source>
        <dbReference type="EMBL" id="SMX50256.1"/>
    </source>
</evidence>
<evidence type="ECO:0000313" key="3">
    <source>
        <dbReference type="Proteomes" id="UP000207598"/>
    </source>
</evidence>